<comment type="caution">
    <text evidence="2">The sequence shown here is derived from an EMBL/GenBank/DDBJ whole genome shotgun (WGS) entry which is preliminary data.</text>
</comment>
<evidence type="ECO:0000256" key="1">
    <source>
        <dbReference type="SAM" id="MobiDB-lite"/>
    </source>
</evidence>
<dbReference type="GeneID" id="15804482"/>
<gene>
    <name evidence="2" type="ORF">BEWA_014060</name>
</gene>
<dbReference type="eggNOG" id="ENOG502S9RV">
    <property type="taxonomic scope" value="Eukaryota"/>
</dbReference>
<name>L1LBP4_THEEQ</name>
<evidence type="ECO:0000313" key="2">
    <source>
        <dbReference type="EMBL" id="EKX72847.1"/>
    </source>
</evidence>
<dbReference type="SUPFAM" id="SSF52833">
    <property type="entry name" value="Thioredoxin-like"/>
    <property type="match status" value="1"/>
</dbReference>
<feature type="region of interest" description="Disordered" evidence="1">
    <location>
        <begin position="1"/>
        <end position="20"/>
    </location>
</feature>
<accession>L1LBP4</accession>
<dbReference type="EMBL" id="ACOU01000004">
    <property type="protein sequence ID" value="EKX72847.1"/>
    <property type="molecule type" value="Genomic_DNA"/>
</dbReference>
<dbReference type="OrthoDB" id="423313at2759"/>
<keyword evidence="3" id="KW-1185">Reference proteome</keyword>
<organism evidence="2 3">
    <name type="scientific">Theileria equi strain WA</name>
    <dbReference type="NCBI Taxonomy" id="1537102"/>
    <lineage>
        <taxon>Eukaryota</taxon>
        <taxon>Sar</taxon>
        <taxon>Alveolata</taxon>
        <taxon>Apicomplexa</taxon>
        <taxon>Aconoidasida</taxon>
        <taxon>Piroplasmida</taxon>
        <taxon>Theileriidae</taxon>
        <taxon>Theileria</taxon>
    </lineage>
</organism>
<dbReference type="KEGG" id="beq:BEWA_014060"/>
<dbReference type="AlphaFoldDB" id="L1LBP4"/>
<evidence type="ECO:0008006" key="4">
    <source>
        <dbReference type="Google" id="ProtNLM"/>
    </source>
</evidence>
<reference evidence="2 3" key="1">
    <citation type="journal article" date="2012" name="BMC Genomics">
        <title>Comparative genomic analysis and phylogenetic position of Theileria equi.</title>
        <authorList>
            <person name="Kappmeyer L.S."/>
            <person name="Thiagarajan M."/>
            <person name="Herndon D.R."/>
            <person name="Ramsay J.D."/>
            <person name="Caler E."/>
            <person name="Djikeng A."/>
            <person name="Gillespie J.J."/>
            <person name="Lau A.O."/>
            <person name="Roalson E.H."/>
            <person name="Silva J.C."/>
            <person name="Silva M.G."/>
            <person name="Suarez C.E."/>
            <person name="Ueti M.W."/>
            <person name="Nene V.M."/>
            <person name="Mealey R.H."/>
            <person name="Knowles D.P."/>
            <person name="Brayton K.A."/>
        </authorList>
    </citation>
    <scope>NUCLEOTIDE SEQUENCE [LARGE SCALE GENOMIC DNA]</scope>
    <source>
        <strain evidence="2 3">WA</strain>
    </source>
</reference>
<protein>
    <recommendedName>
        <fullName evidence="4">Glutaredoxin domain-containing protein</fullName>
    </recommendedName>
</protein>
<evidence type="ECO:0000313" key="3">
    <source>
        <dbReference type="Proteomes" id="UP000031512"/>
    </source>
</evidence>
<sequence length="179" mass="19806">MSDPSQVADPGEEPGLNKQGTQTAEQLAEVVLITTSFGGIKQKFFSSKRAQHLLDCKGLVYYHIDANKDISKATDFKDIELLDSWKAQSILKFSKNGEVVHLPQVIIDGIPIGDEKVLQDLEDDGDLDYMIARLLCPSCLSDKTADLVQCDKCKVEYRNIVPPEYVGSIRKLCQGVACE</sequence>
<dbReference type="InterPro" id="IPR036249">
    <property type="entry name" value="Thioredoxin-like_sf"/>
</dbReference>
<proteinExistence type="predicted"/>
<dbReference type="Gene3D" id="3.40.30.10">
    <property type="entry name" value="Glutaredoxin"/>
    <property type="match status" value="1"/>
</dbReference>
<dbReference type="VEuPathDB" id="PiroplasmaDB:BEWA_014060"/>
<dbReference type="Proteomes" id="UP000031512">
    <property type="component" value="Unassembled WGS sequence"/>
</dbReference>
<dbReference type="RefSeq" id="XP_004832299.1">
    <property type="nucleotide sequence ID" value="XM_004832242.1"/>
</dbReference>